<name>A0ABV4TH93_9FLAO</name>
<accession>A0ABV4TH93</accession>
<evidence type="ECO:0000313" key="2">
    <source>
        <dbReference type="EMBL" id="MFA9193453.1"/>
    </source>
</evidence>
<sequence length="250" mass="27962">MKSNTDRIQELKTNGYSLSFETVFNLAFENYKKIVIYAGLLLLVLCIFFGIAASLTLAFSVGIENLQELAKPENLDPKNFSDEFLAYYLVGSTLFSCLISPILAGFIKMAHSAQIDEEFHVATVFKYYQFSYFKELFLATLFITVLSLGISSVLNLTGLPMLGFFGSLTISLLSILAIPLIIFSNFTALEAVNTSFSLVSKQPLVLFGLFAVSYLFCIVGFFFFIIGLFFTLPLMFSMYYAIYSSIIGFK</sequence>
<feature type="transmembrane region" description="Helical" evidence="1">
    <location>
        <begin position="232"/>
        <end position="249"/>
    </location>
</feature>
<proteinExistence type="predicted"/>
<feature type="transmembrane region" description="Helical" evidence="1">
    <location>
        <begin position="162"/>
        <end position="183"/>
    </location>
</feature>
<feature type="transmembrane region" description="Helical" evidence="1">
    <location>
        <begin position="204"/>
        <end position="226"/>
    </location>
</feature>
<dbReference type="RefSeq" id="WP_373390558.1">
    <property type="nucleotide sequence ID" value="NZ_JBCFQK010000003.1"/>
</dbReference>
<feature type="transmembrane region" description="Helical" evidence="1">
    <location>
        <begin position="34"/>
        <end position="59"/>
    </location>
</feature>
<keyword evidence="3" id="KW-1185">Reference proteome</keyword>
<keyword evidence="1" id="KW-0472">Membrane</keyword>
<keyword evidence="1" id="KW-0812">Transmembrane</keyword>
<evidence type="ECO:0000256" key="1">
    <source>
        <dbReference type="SAM" id="Phobius"/>
    </source>
</evidence>
<evidence type="ECO:0000313" key="3">
    <source>
        <dbReference type="Proteomes" id="UP001574170"/>
    </source>
</evidence>
<evidence type="ECO:0008006" key="4">
    <source>
        <dbReference type="Google" id="ProtNLM"/>
    </source>
</evidence>
<gene>
    <name evidence="2" type="ORF">AAGV33_03475</name>
</gene>
<dbReference type="Proteomes" id="UP001574170">
    <property type="component" value="Unassembled WGS sequence"/>
</dbReference>
<dbReference type="EMBL" id="JBCFQK010000003">
    <property type="protein sequence ID" value="MFA9193453.1"/>
    <property type="molecule type" value="Genomic_DNA"/>
</dbReference>
<feature type="transmembrane region" description="Helical" evidence="1">
    <location>
        <begin position="85"/>
        <end position="107"/>
    </location>
</feature>
<organism evidence="2 3">
    <name type="scientific">Flavobacterium magnesitis</name>
    <dbReference type="NCBI Taxonomy" id="3138077"/>
    <lineage>
        <taxon>Bacteria</taxon>
        <taxon>Pseudomonadati</taxon>
        <taxon>Bacteroidota</taxon>
        <taxon>Flavobacteriia</taxon>
        <taxon>Flavobacteriales</taxon>
        <taxon>Flavobacteriaceae</taxon>
        <taxon>Flavobacterium</taxon>
    </lineage>
</organism>
<protein>
    <recommendedName>
        <fullName evidence="4">Beta-carotene 15,15'-monooxygenase</fullName>
    </recommendedName>
</protein>
<keyword evidence="1" id="KW-1133">Transmembrane helix</keyword>
<reference evidence="2 3" key="1">
    <citation type="submission" date="2024-04" db="EMBL/GenBank/DDBJ databases">
        <title>New Clade of Flavobacterium.</title>
        <authorList>
            <person name="Matos L."/>
            <person name="Proenca D.N."/>
            <person name="Fransisco R.M."/>
            <person name="Chung A.P."/>
            <person name="Maccario L."/>
            <person name="Sorensen S.J."/>
            <person name="Morais P.V."/>
        </authorList>
    </citation>
    <scope>NUCLEOTIDE SEQUENCE [LARGE SCALE GENOMIC DNA]</scope>
    <source>
        <strain evidence="2 3">FBOR7N2.3</strain>
    </source>
</reference>
<feature type="transmembrane region" description="Helical" evidence="1">
    <location>
        <begin position="136"/>
        <end position="156"/>
    </location>
</feature>
<comment type="caution">
    <text evidence="2">The sequence shown here is derived from an EMBL/GenBank/DDBJ whole genome shotgun (WGS) entry which is preliminary data.</text>
</comment>